<feature type="compositionally biased region" description="Polar residues" evidence="1">
    <location>
        <begin position="56"/>
        <end position="70"/>
    </location>
</feature>
<gene>
    <name evidence="2" type="ORF">NUU61_007349</name>
</gene>
<evidence type="ECO:0000256" key="1">
    <source>
        <dbReference type="SAM" id="MobiDB-lite"/>
    </source>
</evidence>
<evidence type="ECO:0000313" key="2">
    <source>
        <dbReference type="EMBL" id="KAJ5092479.1"/>
    </source>
</evidence>
<evidence type="ECO:0000313" key="3">
    <source>
        <dbReference type="Proteomes" id="UP001141434"/>
    </source>
</evidence>
<dbReference type="GeneID" id="81397043"/>
<keyword evidence="3" id="KW-1185">Reference proteome</keyword>
<feature type="compositionally biased region" description="Polar residues" evidence="1">
    <location>
        <begin position="93"/>
        <end position="102"/>
    </location>
</feature>
<sequence>MPMLWTPEADVKLLRGILLQIKETGVKLDIKQLSEFMGPECNVGAVKNRLSRLRTNADGSVTEDSGSSAPAYSPPKRKSGSSPLAPKKKKTVTGKSNDTGSEISVEVPKKADFQDDKDGH</sequence>
<proteinExistence type="predicted"/>
<dbReference type="EMBL" id="JAPMSZ010000009">
    <property type="protein sequence ID" value="KAJ5092479.1"/>
    <property type="molecule type" value="Genomic_DNA"/>
</dbReference>
<protein>
    <submittedName>
        <fullName evidence="2">Uncharacterized protein</fullName>
    </submittedName>
</protein>
<dbReference type="AlphaFoldDB" id="A0A9W9F2Q5"/>
<name>A0A9W9F2Q5_9EURO</name>
<accession>A0A9W9F2Q5</accession>
<comment type="caution">
    <text evidence="2">The sequence shown here is derived from an EMBL/GenBank/DDBJ whole genome shotgun (WGS) entry which is preliminary data.</text>
</comment>
<feature type="region of interest" description="Disordered" evidence="1">
    <location>
        <begin position="56"/>
        <end position="120"/>
    </location>
</feature>
<dbReference type="OrthoDB" id="4328272at2759"/>
<organism evidence="2 3">
    <name type="scientific">Penicillium alfredii</name>
    <dbReference type="NCBI Taxonomy" id="1506179"/>
    <lineage>
        <taxon>Eukaryota</taxon>
        <taxon>Fungi</taxon>
        <taxon>Dikarya</taxon>
        <taxon>Ascomycota</taxon>
        <taxon>Pezizomycotina</taxon>
        <taxon>Eurotiomycetes</taxon>
        <taxon>Eurotiomycetidae</taxon>
        <taxon>Eurotiales</taxon>
        <taxon>Aspergillaceae</taxon>
        <taxon>Penicillium</taxon>
    </lineage>
</organism>
<feature type="compositionally biased region" description="Basic and acidic residues" evidence="1">
    <location>
        <begin position="107"/>
        <end position="120"/>
    </location>
</feature>
<dbReference type="Proteomes" id="UP001141434">
    <property type="component" value="Unassembled WGS sequence"/>
</dbReference>
<reference evidence="2" key="1">
    <citation type="submission" date="2022-11" db="EMBL/GenBank/DDBJ databases">
        <authorList>
            <person name="Petersen C."/>
        </authorList>
    </citation>
    <scope>NUCLEOTIDE SEQUENCE</scope>
    <source>
        <strain evidence="2">IBT 34128</strain>
    </source>
</reference>
<reference evidence="2" key="2">
    <citation type="journal article" date="2023" name="IMA Fungus">
        <title>Comparative genomic study of the Penicillium genus elucidates a diverse pangenome and 15 lateral gene transfer events.</title>
        <authorList>
            <person name="Petersen C."/>
            <person name="Sorensen T."/>
            <person name="Nielsen M.R."/>
            <person name="Sondergaard T.E."/>
            <person name="Sorensen J.L."/>
            <person name="Fitzpatrick D.A."/>
            <person name="Frisvad J.C."/>
            <person name="Nielsen K.L."/>
        </authorList>
    </citation>
    <scope>NUCLEOTIDE SEQUENCE</scope>
    <source>
        <strain evidence="2">IBT 34128</strain>
    </source>
</reference>
<dbReference type="RefSeq" id="XP_056510674.1">
    <property type="nucleotide sequence ID" value="XM_056657874.1"/>
</dbReference>